<keyword evidence="2" id="KW-0238">DNA-binding</keyword>
<proteinExistence type="predicted"/>
<dbReference type="GO" id="GO:0003677">
    <property type="term" value="F:DNA binding"/>
    <property type="evidence" value="ECO:0007669"/>
    <property type="project" value="UniProtKB-KW"/>
</dbReference>
<feature type="domain" description="HTH hxlR-type" evidence="4">
    <location>
        <begin position="22"/>
        <end position="116"/>
    </location>
</feature>
<dbReference type="Gene3D" id="1.10.10.10">
    <property type="entry name" value="Winged helix-like DNA-binding domain superfamily/Winged helix DNA-binding domain"/>
    <property type="match status" value="1"/>
</dbReference>
<evidence type="ECO:0000256" key="1">
    <source>
        <dbReference type="ARBA" id="ARBA00023015"/>
    </source>
</evidence>
<dbReference type="Pfam" id="PF01638">
    <property type="entry name" value="HxlR"/>
    <property type="match status" value="1"/>
</dbReference>
<sequence>MSQFESVNDYISFMKTHPNMTCPIKHTLDIIGGKWKLFIVLQLFGSEQLRFSQLSKNIPGITNTVLSGCLRDMEKDGIILRHQFNEIPPHVEYSLTEKGRTLSNVLLAIADWGMEN</sequence>
<protein>
    <submittedName>
        <fullName evidence="5">Transcriptional regulator</fullName>
    </submittedName>
</protein>
<dbReference type="RefSeq" id="WP_015513432.1">
    <property type="nucleotide sequence ID" value="NZ_JAQDKA010000007.1"/>
</dbReference>
<evidence type="ECO:0000313" key="5">
    <source>
        <dbReference type="EMBL" id="RGB73151.1"/>
    </source>
</evidence>
<keyword evidence="3" id="KW-0804">Transcription</keyword>
<dbReference type="PROSITE" id="PS51118">
    <property type="entry name" value="HTH_HXLR"/>
    <property type="match status" value="1"/>
</dbReference>
<dbReference type="PANTHER" id="PTHR33204:SF29">
    <property type="entry name" value="TRANSCRIPTIONAL REGULATOR"/>
    <property type="match status" value="1"/>
</dbReference>
<dbReference type="Proteomes" id="UP000260773">
    <property type="component" value="Unassembled WGS sequence"/>
</dbReference>
<organism evidence="5 6">
    <name type="scientific">Coprococcus catus</name>
    <dbReference type="NCBI Taxonomy" id="116085"/>
    <lineage>
        <taxon>Bacteria</taxon>
        <taxon>Bacillati</taxon>
        <taxon>Bacillota</taxon>
        <taxon>Clostridia</taxon>
        <taxon>Lachnospirales</taxon>
        <taxon>Lachnospiraceae</taxon>
        <taxon>Coprococcus</taxon>
    </lineage>
</organism>
<reference evidence="5 6" key="1">
    <citation type="submission" date="2018-08" db="EMBL/GenBank/DDBJ databases">
        <title>A genome reference for cultivated species of the human gut microbiota.</title>
        <authorList>
            <person name="Zou Y."/>
            <person name="Xue W."/>
            <person name="Luo G."/>
        </authorList>
    </citation>
    <scope>NUCLEOTIDE SEQUENCE [LARGE SCALE GENOMIC DNA]</scope>
    <source>
        <strain evidence="5 6">AF45-17</strain>
    </source>
</reference>
<name>A0A3E2TDE4_9FIRM</name>
<keyword evidence="1" id="KW-0805">Transcription regulation</keyword>
<dbReference type="InterPro" id="IPR036388">
    <property type="entry name" value="WH-like_DNA-bd_sf"/>
</dbReference>
<gene>
    <name evidence="5" type="ORF">DW070_15925</name>
</gene>
<dbReference type="PANTHER" id="PTHR33204">
    <property type="entry name" value="TRANSCRIPTIONAL REGULATOR, MARR FAMILY"/>
    <property type="match status" value="1"/>
</dbReference>
<evidence type="ECO:0000256" key="2">
    <source>
        <dbReference type="ARBA" id="ARBA00023125"/>
    </source>
</evidence>
<evidence type="ECO:0000256" key="3">
    <source>
        <dbReference type="ARBA" id="ARBA00023163"/>
    </source>
</evidence>
<dbReference type="EMBL" id="QVEP01000067">
    <property type="protein sequence ID" value="RGB73151.1"/>
    <property type="molecule type" value="Genomic_DNA"/>
</dbReference>
<dbReference type="AlphaFoldDB" id="A0A3E2TDE4"/>
<dbReference type="SUPFAM" id="SSF46785">
    <property type="entry name" value="Winged helix' DNA-binding domain"/>
    <property type="match status" value="1"/>
</dbReference>
<evidence type="ECO:0000313" key="6">
    <source>
        <dbReference type="Proteomes" id="UP000260773"/>
    </source>
</evidence>
<dbReference type="InterPro" id="IPR002577">
    <property type="entry name" value="HTH_HxlR"/>
</dbReference>
<comment type="caution">
    <text evidence="5">The sequence shown here is derived from an EMBL/GenBank/DDBJ whole genome shotgun (WGS) entry which is preliminary data.</text>
</comment>
<dbReference type="InterPro" id="IPR036390">
    <property type="entry name" value="WH_DNA-bd_sf"/>
</dbReference>
<accession>A0A3E2TDE4</accession>
<evidence type="ECO:0000259" key="4">
    <source>
        <dbReference type="PROSITE" id="PS51118"/>
    </source>
</evidence>